<dbReference type="AlphaFoldDB" id="A0A1C3PDA3"/>
<evidence type="ECO:0000256" key="1">
    <source>
        <dbReference type="SAM" id="MobiDB-lite"/>
    </source>
</evidence>
<accession>A0A1C3PDA3</accession>
<evidence type="ECO:0000313" key="3">
    <source>
        <dbReference type="Proteomes" id="UP000199013"/>
    </source>
</evidence>
<feature type="compositionally biased region" description="Basic and acidic residues" evidence="1">
    <location>
        <begin position="87"/>
        <end position="101"/>
    </location>
</feature>
<keyword evidence="3" id="KW-1185">Reference proteome</keyword>
<proteinExistence type="predicted"/>
<reference evidence="3" key="1">
    <citation type="submission" date="2016-02" db="EMBL/GenBank/DDBJ databases">
        <authorList>
            <person name="Wibberg D."/>
        </authorList>
    </citation>
    <scope>NUCLEOTIDE SEQUENCE [LARGE SCALE GENOMIC DNA]</scope>
</reference>
<protein>
    <submittedName>
        <fullName evidence="2">Uncharacterized protein</fullName>
    </submittedName>
</protein>
<feature type="region of interest" description="Disordered" evidence="1">
    <location>
        <begin position="27"/>
        <end position="121"/>
    </location>
</feature>
<dbReference type="EMBL" id="FLUV01002264">
    <property type="protein sequence ID" value="SBW27802.1"/>
    <property type="molecule type" value="Genomic_DNA"/>
</dbReference>
<sequence length="121" mass="12931">MASEGGEIIVEVDMWAALPYPATVGPQPPAAVHTGFDRPALGGRFPQRPTLPLAREFGHHARPGLRSGEDTQAGLRSGEDTQAGLRSGEDTRPRSGEDSRSGLRSAPPLWSNRPRPIDRSG</sequence>
<gene>
    <name evidence="2" type="ORF">FDG2_5438</name>
</gene>
<organism evidence="2 3">
    <name type="scientific">Candidatus Protofrankia californiensis</name>
    <dbReference type="NCBI Taxonomy" id="1839754"/>
    <lineage>
        <taxon>Bacteria</taxon>
        <taxon>Bacillati</taxon>
        <taxon>Actinomycetota</taxon>
        <taxon>Actinomycetes</taxon>
        <taxon>Frankiales</taxon>
        <taxon>Frankiaceae</taxon>
        <taxon>Protofrankia</taxon>
    </lineage>
</organism>
<dbReference type="Proteomes" id="UP000199013">
    <property type="component" value="Unassembled WGS sequence"/>
</dbReference>
<evidence type="ECO:0000313" key="2">
    <source>
        <dbReference type="EMBL" id="SBW27802.1"/>
    </source>
</evidence>
<name>A0A1C3PDA3_9ACTN</name>